<evidence type="ECO:0000313" key="2">
    <source>
        <dbReference type="Proteomes" id="UP001183809"/>
    </source>
</evidence>
<comment type="caution">
    <text evidence="1">The sequence shown here is derived from an EMBL/GenBank/DDBJ whole genome shotgun (WGS) entry which is preliminary data.</text>
</comment>
<evidence type="ECO:0000313" key="1">
    <source>
        <dbReference type="EMBL" id="MDT0465130.1"/>
    </source>
</evidence>
<dbReference type="InterPro" id="IPR046300">
    <property type="entry name" value="DUF6415"/>
</dbReference>
<accession>A0ABU2TW71</accession>
<dbReference type="Proteomes" id="UP001183809">
    <property type="component" value="Unassembled WGS sequence"/>
</dbReference>
<reference evidence="2" key="1">
    <citation type="submission" date="2023-07" db="EMBL/GenBank/DDBJ databases">
        <title>30 novel species of actinomycetes from the DSMZ collection.</title>
        <authorList>
            <person name="Nouioui I."/>
        </authorList>
    </citation>
    <scope>NUCLEOTIDE SEQUENCE [LARGE SCALE GENOMIC DNA]</scope>
    <source>
        <strain evidence="2">DSM 41699</strain>
    </source>
</reference>
<dbReference type="RefSeq" id="WP_311696623.1">
    <property type="nucleotide sequence ID" value="NZ_JAVREY010000021.1"/>
</dbReference>
<keyword evidence="2" id="KW-1185">Reference proteome</keyword>
<sequence>MTALAAPVVDAGRIRRTYGTALWDSRPVSEESRAHMAGLLRGQMQLLLPEVEERVAAMPGTFNRSAGQHVIARAHDVLAVPVTRESSAEYVYDLATLTRVLLALHEHPKGGRKAR</sequence>
<gene>
    <name evidence="1" type="ORF">RM764_19310</name>
</gene>
<organism evidence="1 2">
    <name type="scientific">Streptomyces gibsoniae</name>
    <dbReference type="NCBI Taxonomy" id="3075529"/>
    <lineage>
        <taxon>Bacteria</taxon>
        <taxon>Bacillati</taxon>
        <taxon>Actinomycetota</taxon>
        <taxon>Actinomycetes</taxon>
        <taxon>Kitasatosporales</taxon>
        <taxon>Streptomycetaceae</taxon>
        <taxon>Streptomyces</taxon>
    </lineage>
</organism>
<dbReference type="EMBL" id="JAVREY010000021">
    <property type="protein sequence ID" value="MDT0465130.1"/>
    <property type="molecule type" value="Genomic_DNA"/>
</dbReference>
<protein>
    <submittedName>
        <fullName evidence="1">DUF6415 family natural product biosynthesis protein</fullName>
    </submittedName>
</protein>
<name>A0ABU2TW71_9ACTN</name>
<dbReference type="Pfam" id="PF19979">
    <property type="entry name" value="DUF6415"/>
    <property type="match status" value="1"/>
</dbReference>
<proteinExistence type="predicted"/>